<dbReference type="InterPro" id="IPR036498">
    <property type="entry name" value="Nfu/NifU_N_sf"/>
</dbReference>
<dbReference type="SMART" id="SM00932">
    <property type="entry name" value="Nfu_N"/>
    <property type="match status" value="1"/>
</dbReference>
<dbReference type="Gene3D" id="3.30.1370.70">
    <property type="entry name" value="Scaffold protein Nfu/NifU, N-terminal domain"/>
    <property type="match status" value="1"/>
</dbReference>
<evidence type="ECO:0000313" key="3">
    <source>
        <dbReference type="Proteomes" id="UP001235840"/>
    </source>
</evidence>
<dbReference type="InterPro" id="IPR014824">
    <property type="entry name" value="Nfu/NifU_N"/>
</dbReference>
<evidence type="ECO:0000313" key="2">
    <source>
        <dbReference type="EMBL" id="MDQ0167406.1"/>
    </source>
</evidence>
<sequence>MKILSIEPTPSPNSMKLNLDTSLEAGKALNFNKKNQKEAPAYIQDIMEIEGVTGVYQVNDFIALERHPKADWKEILAQVRDTVEKHSDSVESHTDQEAAEMEQALESFGEVQVFIQMFKGIPMQIKLLKDGEEHRVGLPDFMTGAAMKAQPAADNLVTERQWVDQGIRYGEIDEVGAQLVEELSAAYDEERLDRLVARAFQQDAKAEEEYSAEHVLKALEDEDWKVRYGALERMQLTLEEIPVLKKALTDSKMSIRRLATAYLGEVGGEHGSEHVLDLLVQALQDDSPVIRRTAGDAISDVGDPGAMGAMTVALKDKNKLVRWRAARYMYEVGTEEAIPALEDVQDDPEFEVSLQAKIALERIKGGEKAEGTVWQQMTRRNE</sequence>
<dbReference type="RefSeq" id="WP_307396295.1">
    <property type="nucleotide sequence ID" value="NZ_BAAADK010000002.1"/>
</dbReference>
<dbReference type="SUPFAM" id="SSF110836">
    <property type="entry name" value="Hypothetical protein SAV1430"/>
    <property type="match status" value="1"/>
</dbReference>
<dbReference type="Pfam" id="PF13646">
    <property type="entry name" value="HEAT_2"/>
    <property type="match status" value="1"/>
</dbReference>
<dbReference type="Gene3D" id="1.25.10.10">
    <property type="entry name" value="Leucine-rich Repeat Variant"/>
    <property type="match status" value="1"/>
</dbReference>
<dbReference type="Pfam" id="PF13769">
    <property type="entry name" value="Virulence_fact"/>
    <property type="match status" value="1"/>
</dbReference>
<dbReference type="EMBL" id="JAUSTY010000015">
    <property type="protein sequence ID" value="MDQ0167406.1"/>
    <property type="molecule type" value="Genomic_DNA"/>
</dbReference>
<reference evidence="2 3" key="1">
    <citation type="submission" date="2023-07" db="EMBL/GenBank/DDBJ databases">
        <title>Genomic Encyclopedia of Type Strains, Phase IV (KMG-IV): sequencing the most valuable type-strain genomes for metagenomic binning, comparative biology and taxonomic classification.</title>
        <authorList>
            <person name="Goeker M."/>
        </authorList>
    </citation>
    <scope>NUCLEOTIDE SEQUENCE [LARGE SCALE GENOMIC DNA]</scope>
    <source>
        <strain evidence="2 3">DSM 12751</strain>
    </source>
</reference>
<accession>A0ABT9W2C6</accession>
<dbReference type="SUPFAM" id="SSF48371">
    <property type="entry name" value="ARM repeat"/>
    <property type="match status" value="1"/>
</dbReference>
<organism evidence="2 3">
    <name type="scientific">Caldalkalibacillus horti</name>
    <dbReference type="NCBI Taxonomy" id="77523"/>
    <lineage>
        <taxon>Bacteria</taxon>
        <taxon>Bacillati</taxon>
        <taxon>Bacillota</taxon>
        <taxon>Bacilli</taxon>
        <taxon>Bacillales</taxon>
        <taxon>Bacillaceae</taxon>
        <taxon>Caldalkalibacillus</taxon>
    </lineage>
</organism>
<dbReference type="InterPro" id="IPR004155">
    <property type="entry name" value="PBS_lyase_HEAT"/>
</dbReference>
<feature type="domain" description="Scaffold protein Nfu/NifU N-terminal" evidence="1">
    <location>
        <begin position="4"/>
        <end position="90"/>
    </location>
</feature>
<dbReference type="InterPro" id="IPR011989">
    <property type="entry name" value="ARM-like"/>
</dbReference>
<name>A0ABT9W2C6_9BACI</name>
<proteinExistence type="predicted"/>
<dbReference type="Pfam" id="PF08712">
    <property type="entry name" value="Nfu_N"/>
    <property type="match status" value="1"/>
</dbReference>
<dbReference type="PANTHER" id="PTHR12697">
    <property type="entry name" value="PBS LYASE HEAT-LIKE PROTEIN"/>
    <property type="match status" value="1"/>
</dbReference>
<gene>
    <name evidence="2" type="ORF">J2S11_003331</name>
</gene>
<keyword evidence="3" id="KW-1185">Reference proteome</keyword>
<dbReference type="Proteomes" id="UP001235840">
    <property type="component" value="Unassembled WGS sequence"/>
</dbReference>
<protein>
    <recommendedName>
        <fullName evidence="1">Scaffold protein Nfu/NifU N-terminal domain-containing protein</fullName>
    </recommendedName>
</protein>
<dbReference type="SMART" id="SM00567">
    <property type="entry name" value="EZ_HEAT"/>
    <property type="match status" value="4"/>
</dbReference>
<comment type="caution">
    <text evidence="2">The sequence shown here is derived from an EMBL/GenBank/DDBJ whole genome shotgun (WGS) entry which is preliminary data.</text>
</comment>
<dbReference type="PANTHER" id="PTHR12697:SF37">
    <property type="entry name" value="CONSERVED VIRULENCE FACTOR C"/>
    <property type="match status" value="1"/>
</dbReference>
<dbReference type="InterPro" id="IPR025989">
    <property type="entry name" value="Virulence_F_dom"/>
</dbReference>
<evidence type="ECO:0000259" key="1">
    <source>
        <dbReference type="SMART" id="SM00932"/>
    </source>
</evidence>
<dbReference type="InterPro" id="IPR016024">
    <property type="entry name" value="ARM-type_fold"/>
</dbReference>